<comment type="cofactor">
    <cofactor evidence="2">
        <name>Fe cation</name>
        <dbReference type="ChEBI" id="CHEBI:24875"/>
    </cofactor>
    <text evidence="2">Binds 1 Fe cation per subunit.</text>
</comment>
<reference evidence="6 7" key="1">
    <citation type="submission" date="2019-04" db="EMBL/GenBank/DDBJ databases">
        <title>Flavobacterium sp. nov. isolated from construction timber.</title>
        <authorList>
            <person name="Lin S.-Y."/>
            <person name="Chang C.-T."/>
            <person name="Young C.-C."/>
        </authorList>
    </citation>
    <scope>NUCLEOTIDE SEQUENCE [LARGE SCALE GENOMIC DNA]</scope>
    <source>
        <strain evidence="6 7">CC-CTC003</strain>
    </source>
</reference>
<feature type="domain" description="Pirin N-terminal" evidence="4">
    <location>
        <begin position="28"/>
        <end position="131"/>
    </location>
</feature>
<proteinExistence type="inferred from homology"/>
<evidence type="ECO:0000259" key="5">
    <source>
        <dbReference type="Pfam" id="PF05726"/>
    </source>
</evidence>
<dbReference type="PIRSF" id="PIRSF006232">
    <property type="entry name" value="Pirin"/>
    <property type="match status" value="1"/>
</dbReference>
<keyword evidence="7" id="KW-1185">Reference proteome</keyword>
<dbReference type="EMBL" id="SSNZ01000001">
    <property type="protein sequence ID" value="THF53089.1"/>
    <property type="molecule type" value="Genomic_DNA"/>
</dbReference>
<dbReference type="InterPro" id="IPR011051">
    <property type="entry name" value="RmlC_Cupin_sf"/>
</dbReference>
<feature type="binding site" evidence="2">
    <location>
        <position position="67"/>
    </location>
    <ligand>
        <name>Fe cation</name>
        <dbReference type="ChEBI" id="CHEBI:24875"/>
    </ligand>
</feature>
<comment type="caution">
    <text evidence="6">The sequence shown here is derived from an EMBL/GenBank/DDBJ whole genome shotgun (WGS) entry which is preliminary data.</text>
</comment>
<sequence>MATKNIEIVVAPKTPHFVGDGFRVHNFIPSGYHLDMERMSPFIMMDYNSKYHFAPSEIPRGVGVHPHRGFETVTIAYKGKVAHHDSSGNSGVIGEGDVQWMTAASGVLHKEYHEKEFSKTGGEFQMVQLWVNLPAKDKMSQPKYQGIINDQIEKYILPDNAGLIEVIAGEYQGVKGAASTFTPVHLQNAKLNKGGKAWFSFPAAYNTALLVIQGSIKVNEAEEIPTDHFVLFENEGEDFLIEALENDTIVLILSGAPINEPIAAHGPFVMNTREEIIQAFEDVNMGRFGYLED</sequence>
<dbReference type="SUPFAM" id="SSF51182">
    <property type="entry name" value="RmlC-like cupins"/>
    <property type="match status" value="1"/>
</dbReference>
<evidence type="ECO:0000313" key="7">
    <source>
        <dbReference type="Proteomes" id="UP000307507"/>
    </source>
</evidence>
<dbReference type="AlphaFoldDB" id="A0A4S4A3S8"/>
<evidence type="ECO:0000259" key="4">
    <source>
        <dbReference type="Pfam" id="PF02678"/>
    </source>
</evidence>
<dbReference type="InterPro" id="IPR003829">
    <property type="entry name" value="Pirin_N_dom"/>
</dbReference>
<dbReference type="CDD" id="cd02909">
    <property type="entry name" value="cupin_pirin_N"/>
    <property type="match status" value="1"/>
</dbReference>
<keyword evidence="2" id="KW-0408">Iron</keyword>
<feature type="binding site" evidence="2">
    <location>
        <position position="111"/>
    </location>
    <ligand>
        <name>Fe cation</name>
        <dbReference type="ChEBI" id="CHEBI:24875"/>
    </ligand>
</feature>
<evidence type="ECO:0000256" key="1">
    <source>
        <dbReference type="ARBA" id="ARBA00008416"/>
    </source>
</evidence>
<dbReference type="PANTHER" id="PTHR43594">
    <property type="entry name" value="QUERCETIN 2,3-DIOXYGENASE"/>
    <property type="match status" value="1"/>
</dbReference>
<keyword evidence="2" id="KW-0479">Metal-binding</keyword>
<dbReference type="Proteomes" id="UP000307507">
    <property type="component" value="Unassembled WGS sequence"/>
</dbReference>
<feature type="binding site" evidence="2">
    <location>
        <position position="65"/>
    </location>
    <ligand>
        <name>Fe cation</name>
        <dbReference type="ChEBI" id="CHEBI:24875"/>
    </ligand>
</feature>
<dbReference type="OrthoDB" id="321327at2"/>
<dbReference type="InterPro" id="IPR012093">
    <property type="entry name" value="Pirin"/>
</dbReference>
<accession>A0A4S4A3S8</accession>
<dbReference type="InterPro" id="IPR014710">
    <property type="entry name" value="RmlC-like_jellyroll"/>
</dbReference>
<dbReference type="PANTHER" id="PTHR43594:SF1">
    <property type="entry name" value="QUERCETIN 2,3-DIOXYGENASE PA2418-RELATED"/>
    <property type="match status" value="1"/>
</dbReference>
<dbReference type="RefSeq" id="WP_136401613.1">
    <property type="nucleotide sequence ID" value="NZ_SSNZ01000001.1"/>
</dbReference>
<name>A0A4S4A3S8_9FLAO</name>
<evidence type="ECO:0000256" key="3">
    <source>
        <dbReference type="RuleBase" id="RU003457"/>
    </source>
</evidence>
<organism evidence="6 7">
    <name type="scientific">Flavobacterium supellecticarium</name>
    <dbReference type="NCBI Taxonomy" id="2565924"/>
    <lineage>
        <taxon>Bacteria</taxon>
        <taxon>Pseudomonadati</taxon>
        <taxon>Bacteroidota</taxon>
        <taxon>Flavobacteriia</taxon>
        <taxon>Flavobacteriales</taxon>
        <taxon>Flavobacteriaceae</taxon>
        <taxon>Flavobacterium</taxon>
    </lineage>
</organism>
<evidence type="ECO:0000313" key="6">
    <source>
        <dbReference type="EMBL" id="THF53089.1"/>
    </source>
</evidence>
<feature type="binding site" evidence="2">
    <location>
        <position position="109"/>
    </location>
    <ligand>
        <name>Fe cation</name>
        <dbReference type="ChEBI" id="CHEBI:24875"/>
    </ligand>
</feature>
<dbReference type="Gene3D" id="2.60.120.10">
    <property type="entry name" value="Jelly Rolls"/>
    <property type="match status" value="2"/>
</dbReference>
<evidence type="ECO:0000256" key="2">
    <source>
        <dbReference type="PIRSR" id="PIRSR006232-1"/>
    </source>
</evidence>
<protein>
    <submittedName>
        <fullName evidence="6">Pirin family protein</fullName>
    </submittedName>
</protein>
<dbReference type="Pfam" id="PF02678">
    <property type="entry name" value="Pirin"/>
    <property type="match status" value="1"/>
</dbReference>
<dbReference type="InterPro" id="IPR008778">
    <property type="entry name" value="Pirin_C_dom"/>
</dbReference>
<gene>
    <name evidence="6" type="ORF">E6C50_02475</name>
</gene>
<dbReference type="InterPro" id="IPR053186">
    <property type="entry name" value="QDO-related"/>
</dbReference>
<dbReference type="GO" id="GO:0046872">
    <property type="term" value="F:metal ion binding"/>
    <property type="evidence" value="ECO:0007669"/>
    <property type="project" value="UniProtKB-KW"/>
</dbReference>
<comment type="similarity">
    <text evidence="1 3">Belongs to the pirin family.</text>
</comment>
<dbReference type="CDD" id="cd02247">
    <property type="entry name" value="cupin_pirin_C"/>
    <property type="match status" value="1"/>
</dbReference>
<feature type="domain" description="Pirin C-terminal" evidence="5">
    <location>
        <begin position="189"/>
        <end position="289"/>
    </location>
</feature>
<dbReference type="Pfam" id="PF05726">
    <property type="entry name" value="Pirin_C"/>
    <property type="match status" value="1"/>
</dbReference>